<dbReference type="PANTHER" id="PTHR43695:SF1">
    <property type="entry name" value="RHAMNOGALACTURONAN ACETYLESTERASE"/>
    <property type="match status" value="1"/>
</dbReference>
<reference evidence="4" key="1">
    <citation type="submission" date="2020-07" db="EMBL/GenBank/DDBJ databases">
        <authorList>
            <person name="Partida-Martinez L."/>
            <person name="Huntemann M."/>
            <person name="Clum A."/>
            <person name="Wang J."/>
            <person name="Palaniappan K."/>
            <person name="Ritter S."/>
            <person name="Chen I.-M."/>
            <person name="Stamatis D."/>
            <person name="Reddy T."/>
            <person name="O'Malley R."/>
            <person name="Daum C."/>
            <person name="Shapiro N."/>
            <person name="Ivanova N."/>
            <person name="Kyrpides N."/>
            <person name="Woyke T."/>
        </authorList>
    </citation>
    <scope>NUCLEOTIDE SEQUENCE [LARGE SCALE GENOMIC DNA]</scope>
    <source>
        <strain evidence="4">AT2.8</strain>
    </source>
</reference>
<organism evidence="3 4">
    <name type="scientific">Neobacillus niacini</name>
    <dbReference type="NCBI Taxonomy" id="86668"/>
    <lineage>
        <taxon>Bacteria</taxon>
        <taxon>Bacillati</taxon>
        <taxon>Bacillota</taxon>
        <taxon>Bacilli</taxon>
        <taxon>Bacillales</taxon>
        <taxon>Bacillaceae</taxon>
        <taxon>Neobacillus</taxon>
    </lineage>
</organism>
<dbReference type="EMBL" id="JACCBX010000011">
    <property type="protein sequence ID" value="NYE07994.1"/>
    <property type="molecule type" value="Genomic_DNA"/>
</dbReference>
<gene>
    <name evidence="3" type="ORF">F4694_004835</name>
</gene>
<dbReference type="InterPro" id="IPR036514">
    <property type="entry name" value="SGNH_hydro_sf"/>
</dbReference>
<accession>A0A852TLR4</accession>
<dbReference type="InterPro" id="IPR037459">
    <property type="entry name" value="RhgT-like"/>
</dbReference>
<comment type="similarity">
    <text evidence="1">Belongs to the 'GDSL' lipolytic enzyme family.</text>
</comment>
<dbReference type="InterPro" id="IPR001087">
    <property type="entry name" value="GDSL"/>
</dbReference>
<dbReference type="AlphaFoldDB" id="A0A852TLR4"/>
<dbReference type="GO" id="GO:0016788">
    <property type="term" value="F:hydrolase activity, acting on ester bonds"/>
    <property type="evidence" value="ECO:0007669"/>
    <property type="project" value="InterPro"/>
</dbReference>
<dbReference type="Gene3D" id="3.40.50.1110">
    <property type="entry name" value="SGNH hydrolase"/>
    <property type="match status" value="1"/>
</dbReference>
<evidence type="ECO:0000256" key="1">
    <source>
        <dbReference type="ARBA" id="ARBA00008668"/>
    </source>
</evidence>
<evidence type="ECO:0000313" key="4">
    <source>
        <dbReference type="Proteomes" id="UP000548423"/>
    </source>
</evidence>
<dbReference type="SUPFAM" id="SSF52266">
    <property type="entry name" value="SGNH hydrolase"/>
    <property type="match status" value="1"/>
</dbReference>
<protein>
    <submittedName>
        <fullName evidence="3">Lysophospholipase L1-like esterase</fullName>
    </submittedName>
</protein>
<dbReference type="Proteomes" id="UP000548423">
    <property type="component" value="Unassembled WGS sequence"/>
</dbReference>
<dbReference type="CDD" id="cd01821">
    <property type="entry name" value="Rhamnogalacturan_acetylesterase_like"/>
    <property type="match status" value="1"/>
</dbReference>
<keyword evidence="2" id="KW-0378">Hydrolase</keyword>
<reference evidence="4" key="2">
    <citation type="submission" date="2020-08" db="EMBL/GenBank/DDBJ databases">
        <title>The Agave Microbiome: Exploring the role of microbial communities in plant adaptations to desert environments.</title>
        <authorList>
            <person name="Partida-Martinez L.P."/>
        </authorList>
    </citation>
    <scope>NUCLEOTIDE SEQUENCE [LARGE SCALE GENOMIC DNA]</scope>
    <source>
        <strain evidence="4">AT2.8</strain>
    </source>
</reference>
<name>A0A852TLR4_9BACI</name>
<dbReference type="PANTHER" id="PTHR43695">
    <property type="entry name" value="PUTATIVE (AFU_ORTHOLOGUE AFUA_2G17250)-RELATED"/>
    <property type="match status" value="1"/>
</dbReference>
<dbReference type="Pfam" id="PF00657">
    <property type="entry name" value="Lipase_GDSL"/>
    <property type="match status" value="1"/>
</dbReference>
<comment type="caution">
    <text evidence="3">The sequence shown here is derived from an EMBL/GenBank/DDBJ whole genome shotgun (WGS) entry which is preliminary data.</text>
</comment>
<proteinExistence type="inferred from homology"/>
<evidence type="ECO:0000256" key="2">
    <source>
        <dbReference type="ARBA" id="ARBA00022801"/>
    </source>
</evidence>
<sequence>MSNEPIRIFLAADSTVQDYDVSEKNQGGWGEFLHTFLNKDIKVVNRAIGGRSSKTFIEEGRLVGILKEIQAGDYLIIQMGHNDSTISKPERYTEPFKTYKQYLKMYVEGARNNQAVPVLITPPARLHVEDGKFVNDFPDYCTAMKEVAAEEMVTLIDLMERSLSLLDTIGYKEALTLFMASVNETDFTHFTKKGAYQMASLVAEGLKESNLPIAGKIKSVSENTVF</sequence>
<evidence type="ECO:0000313" key="3">
    <source>
        <dbReference type="EMBL" id="NYE07994.1"/>
    </source>
</evidence>